<keyword evidence="3" id="KW-1185">Reference proteome</keyword>
<dbReference type="Proteomes" id="UP000027222">
    <property type="component" value="Unassembled WGS sequence"/>
</dbReference>
<feature type="compositionally biased region" description="Low complexity" evidence="1">
    <location>
        <begin position="1631"/>
        <end position="1640"/>
    </location>
</feature>
<evidence type="ECO:0000256" key="1">
    <source>
        <dbReference type="SAM" id="MobiDB-lite"/>
    </source>
</evidence>
<feature type="compositionally biased region" description="Acidic residues" evidence="1">
    <location>
        <begin position="1540"/>
        <end position="1574"/>
    </location>
</feature>
<feature type="region of interest" description="Disordered" evidence="1">
    <location>
        <begin position="1517"/>
        <end position="1657"/>
    </location>
</feature>
<name>A0A067T4R6_GALM3</name>
<feature type="compositionally biased region" description="Polar residues" evidence="1">
    <location>
        <begin position="1600"/>
        <end position="1612"/>
    </location>
</feature>
<dbReference type="HOGENOM" id="CLU_002907_1_0_1"/>
<accession>A0A067T4R6</accession>
<sequence>MASSNSSLPEIQSNQSTLDAEGYAICPDCSTRVNCGTIGLANLEKRHRGTKACREARSKRDKGAKKKKDGSILSFLKRKVGAVPSTVASTTPVDTNHKLAQIPGDDTHPIISTSSPCQEELASQAAEPELVSNDFVSKLQVLVKSLPQSIPEASQFDRLSVFGSNPKDFDDASLSADDLWETGLNDVLKATLGWGKEGNMDQIIRRGKWGLDGLVDFVTYFIKERGVSEGLFEGKLDYLMEELENRILSPTSANADAAIAMHDASLDDSIPIDSIIMAWDNEVEIVDVDAFEYEDTFEKLKTSAPVCTGYLLPIPDGKSPHTTYPFALHDTLSIPWDYSLKNGVMRLFARSCCGISERDGQPCRACQQLTKNKTLEGILTRMKDTVHENTGFAYQGFGALQDILRRKNQTIEFYRLRGLNQARKLLSKATALSDQKRLLMAIASGKVSRVDRLLSIGLQQKKGARGLLALYMAAAEGHYTPKSFTEEEDMKALLIWKLGGNRVAEINHRANKGPSVTYLRSRSTVPALIPSHEQPTVEQVGANVEATFGGVLDVIRSLNPSNFVHAVLMFDELATEKRIRWDPKTNYFLGLCREHAHRTSTEFVNEGDMEELFRKLDDDKVHYAKEATVGALGVLCKDNRIYPGRPVLVSGDCKKESGEEHAEVIKIVLDGINGLQDKTKLRVVTLASDGETRRGSSFILLTFKSQLSRSSPIYPLLKSLNFLDMHVGDDDLTCDKDWKHIFKRWRNLLLRRRGVVVNGLRITPDIIRNHFASSGLSVDHIRSLFNPEDQQDVKMAFDMLKDIWSLPRSSSNSNRGFLEAREALWTLGKLLHHMIFPYLCVDLSLSEQIEHLSAAAHLALALYRLGGKEFIPTNLYGDLMIMIKNAIFCIAKAKIDDPDGEFWLILLGTDRLEELFGILRTMVGNDANLDILQLVSRLAGTTEVSNILAKYPQWDRSPRRLRLPAMSRESKEIPDSADHIKPAAWRGNVKLRDVSLQTSWNRGRRIVEDECKTLKHIFNTLDNADNINILSPFGTLLFNAPLADDDIDESLEVPTPSANTIADSDTHEVDMRVEVEDTLGAELASSNANPGQQTTVEKVFSSKVQVNGHERSKARALKEFAKYRQQASSTDRLKRVQAVPRFVDTEKTLTSSPNPLSTSQLDDTDQIIISDPVASLVRVNNEFWLCLGEVNELRIDGRAVDYVSIEMLAEETVTVSYQMLGLRPATFDDDPEGKNDWRTCAAKERTFTVPGRLIQSINPTMSTTHLHMPFYLLQSTFLVALTASLYQSLTVSDLKNVPKFTQTKEYPYREASGNACFVCESAQDLGNVGSMTTSDCPRCSPSVTLDLSQGPRVLEHVGSHILHEPTVIHSMEPLCGLCLRPSPLCQYYLTKGKGLKGNIKINQKTSKGCLMRSNFTYSIAAQSTTSSPCSNVPIQCPVCPKADPAIWKYFMKVHFKERHKTLDLTNYEHLWQLSNFERSQMGQIWTRRAKVGILKRTKKSKLPPLIVSEDHRARIPSTNDIDTELGAADIGPGNFSSIDEGSEGNSDEESEEDFSENDDGDTSEGDGERTEDETVVLQEEVRSSLQDPVELNVGPVEEPSSFQYQTHDQSNYEGRVEPSRDETGPSSLNPVAAPEVSVEVSDAESEVGETTRRPKRKRIHRKLVQDGCLCGSVLDGSMDGVLRCKQMGCEVPSSTTLTV</sequence>
<organism evidence="2 3">
    <name type="scientific">Galerina marginata (strain CBS 339.88)</name>
    <dbReference type="NCBI Taxonomy" id="685588"/>
    <lineage>
        <taxon>Eukaryota</taxon>
        <taxon>Fungi</taxon>
        <taxon>Dikarya</taxon>
        <taxon>Basidiomycota</taxon>
        <taxon>Agaricomycotina</taxon>
        <taxon>Agaricomycetes</taxon>
        <taxon>Agaricomycetidae</taxon>
        <taxon>Agaricales</taxon>
        <taxon>Agaricineae</taxon>
        <taxon>Strophariaceae</taxon>
        <taxon>Galerina</taxon>
    </lineage>
</organism>
<evidence type="ECO:0000313" key="3">
    <source>
        <dbReference type="Proteomes" id="UP000027222"/>
    </source>
</evidence>
<dbReference type="EMBL" id="KL142377">
    <property type="protein sequence ID" value="KDR77337.1"/>
    <property type="molecule type" value="Genomic_DNA"/>
</dbReference>
<feature type="compositionally biased region" description="Basic and acidic residues" evidence="1">
    <location>
        <begin position="1614"/>
        <end position="1623"/>
    </location>
</feature>
<reference evidence="3" key="1">
    <citation type="journal article" date="2014" name="Proc. Natl. Acad. Sci. U.S.A.">
        <title>Extensive sampling of basidiomycete genomes demonstrates inadequacy of the white-rot/brown-rot paradigm for wood decay fungi.</title>
        <authorList>
            <person name="Riley R."/>
            <person name="Salamov A.A."/>
            <person name="Brown D.W."/>
            <person name="Nagy L.G."/>
            <person name="Floudas D."/>
            <person name="Held B.W."/>
            <person name="Levasseur A."/>
            <person name="Lombard V."/>
            <person name="Morin E."/>
            <person name="Otillar R."/>
            <person name="Lindquist E.A."/>
            <person name="Sun H."/>
            <person name="LaButti K.M."/>
            <person name="Schmutz J."/>
            <person name="Jabbour D."/>
            <person name="Luo H."/>
            <person name="Baker S.E."/>
            <person name="Pisabarro A.G."/>
            <person name="Walton J.D."/>
            <person name="Blanchette R.A."/>
            <person name="Henrissat B."/>
            <person name="Martin F."/>
            <person name="Cullen D."/>
            <person name="Hibbett D.S."/>
            <person name="Grigoriev I.V."/>
        </authorList>
    </citation>
    <scope>NUCLEOTIDE SEQUENCE [LARGE SCALE GENOMIC DNA]</scope>
    <source>
        <strain evidence="3">CBS 339.88</strain>
    </source>
</reference>
<protein>
    <submittedName>
        <fullName evidence="2">Uncharacterized protein</fullName>
    </submittedName>
</protein>
<proteinExistence type="predicted"/>
<gene>
    <name evidence="2" type="ORF">GALMADRAFT_96117</name>
</gene>
<dbReference type="OrthoDB" id="3173036at2759"/>
<evidence type="ECO:0000313" key="2">
    <source>
        <dbReference type="EMBL" id="KDR77337.1"/>
    </source>
</evidence>